<dbReference type="RefSeq" id="WP_054294727.1">
    <property type="nucleotide sequence ID" value="NZ_CP012752.1"/>
</dbReference>
<accession>A0A0N9I2I4</accession>
<dbReference type="InterPro" id="IPR037523">
    <property type="entry name" value="VOC_core"/>
</dbReference>
<sequence length="133" mass="14407">MTSDNNPGVWPTLIFSDAEAARVFMTEVLGFTETLTVRDDNDSTRIVHAELKWPEGGGLMYGSGGNHPDYPQPVPGTQWVYVCTADIDGVHRRVADAGGKVVTEPYETDYGARNVAIADPEGNVWTFGTYPGA</sequence>
<keyword evidence="3" id="KW-1185">Reference proteome</keyword>
<dbReference type="AlphaFoldDB" id="A0A0N9I2I4"/>
<dbReference type="Proteomes" id="UP000063699">
    <property type="component" value="Chromosome"/>
</dbReference>
<dbReference type="PANTHER" id="PTHR34109">
    <property type="entry name" value="BNAUNNG04460D PROTEIN-RELATED"/>
    <property type="match status" value="1"/>
</dbReference>
<dbReference type="Gene3D" id="3.30.720.120">
    <property type="match status" value="1"/>
</dbReference>
<dbReference type="PANTHER" id="PTHR34109:SF1">
    <property type="entry name" value="VOC DOMAIN-CONTAINING PROTEIN"/>
    <property type="match status" value="1"/>
</dbReference>
<dbReference type="OrthoDB" id="9806868at2"/>
<dbReference type="InterPro" id="IPR029068">
    <property type="entry name" value="Glyas_Bleomycin-R_OHBP_Dase"/>
</dbReference>
<name>A0A0N9I2I4_9PSEU</name>
<proteinExistence type="predicted"/>
<feature type="domain" description="VOC" evidence="1">
    <location>
        <begin position="7"/>
        <end position="130"/>
    </location>
</feature>
<evidence type="ECO:0000313" key="3">
    <source>
        <dbReference type="Proteomes" id="UP000063699"/>
    </source>
</evidence>
<reference evidence="2 3" key="1">
    <citation type="submission" date="2015-07" db="EMBL/GenBank/DDBJ databases">
        <title>Genome sequencing of Kibdelosporangium phytohabitans.</title>
        <authorList>
            <person name="Qin S."/>
            <person name="Xing K."/>
        </authorList>
    </citation>
    <scope>NUCLEOTIDE SEQUENCE [LARGE SCALE GENOMIC DNA]</scope>
    <source>
        <strain evidence="2 3">KLBMP1111</strain>
    </source>
</reference>
<organism evidence="2 3">
    <name type="scientific">Kibdelosporangium phytohabitans</name>
    <dbReference type="NCBI Taxonomy" id="860235"/>
    <lineage>
        <taxon>Bacteria</taxon>
        <taxon>Bacillati</taxon>
        <taxon>Actinomycetota</taxon>
        <taxon>Actinomycetes</taxon>
        <taxon>Pseudonocardiales</taxon>
        <taxon>Pseudonocardiaceae</taxon>
        <taxon>Kibdelosporangium</taxon>
    </lineage>
</organism>
<dbReference type="Gene3D" id="3.30.720.110">
    <property type="match status" value="1"/>
</dbReference>
<dbReference type="PROSITE" id="PS51819">
    <property type="entry name" value="VOC"/>
    <property type="match status" value="1"/>
</dbReference>
<evidence type="ECO:0000313" key="2">
    <source>
        <dbReference type="EMBL" id="ALG12835.1"/>
    </source>
</evidence>
<protein>
    <submittedName>
        <fullName evidence="2">Glyoxalase</fullName>
    </submittedName>
</protein>
<dbReference type="EMBL" id="CP012752">
    <property type="protein sequence ID" value="ALG12835.1"/>
    <property type="molecule type" value="Genomic_DNA"/>
</dbReference>
<dbReference type="KEGG" id="kphy:AOZ06_43620"/>
<dbReference type="SUPFAM" id="SSF54593">
    <property type="entry name" value="Glyoxalase/Bleomycin resistance protein/Dihydroxybiphenyl dioxygenase"/>
    <property type="match status" value="1"/>
</dbReference>
<dbReference type="InterPro" id="IPR004360">
    <property type="entry name" value="Glyas_Fos-R_dOase_dom"/>
</dbReference>
<gene>
    <name evidence="2" type="ORF">AOZ06_43620</name>
</gene>
<dbReference type="Pfam" id="PF00903">
    <property type="entry name" value="Glyoxalase"/>
    <property type="match status" value="1"/>
</dbReference>
<evidence type="ECO:0000259" key="1">
    <source>
        <dbReference type="PROSITE" id="PS51819"/>
    </source>
</evidence>
<dbReference type="STRING" id="860235.AOZ06_43620"/>